<keyword evidence="2" id="KW-1185">Reference proteome</keyword>
<sequence>MASSLLLLLILFMSTSLCLSNPDAVGIVAKALTCFNDHYVYNHCEEAYRLSAEGTIPVPPEGTDVYCSGPCLAETKLVLSCLHDILYNFQFYNGASIQDVRYTLEAGCGYSDRRGDFNVGEHLEGDPYGFYYDHGNKKAIPNYMLLFYSFFLAIWGYYYF</sequence>
<organism evidence="1 2">
    <name type="scientific">Dioscorea alata</name>
    <name type="common">Purple yam</name>
    <dbReference type="NCBI Taxonomy" id="55571"/>
    <lineage>
        <taxon>Eukaryota</taxon>
        <taxon>Viridiplantae</taxon>
        <taxon>Streptophyta</taxon>
        <taxon>Embryophyta</taxon>
        <taxon>Tracheophyta</taxon>
        <taxon>Spermatophyta</taxon>
        <taxon>Magnoliopsida</taxon>
        <taxon>Liliopsida</taxon>
        <taxon>Dioscoreales</taxon>
        <taxon>Dioscoreaceae</taxon>
        <taxon>Dioscorea</taxon>
    </lineage>
</organism>
<proteinExistence type="predicted"/>
<accession>A0ACB7VPX2</accession>
<protein>
    <submittedName>
        <fullName evidence="1">Uncharacterized protein</fullName>
    </submittedName>
</protein>
<gene>
    <name evidence="1" type="ORF">IHE45_07G021700</name>
</gene>
<comment type="caution">
    <text evidence="1">The sequence shown here is derived from an EMBL/GenBank/DDBJ whole genome shotgun (WGS) entry which is preliminary data.</text>
</comment>
<reference evidence="2" key="1">
    <citation type="journal article" date="2022" name="Nat. Commun.">
        <title>Chromosome evolution and the genetic basis of agronomically important traits in greater yam.</title>
        <authorList>
            <person name="Bredeson J.V."/>
            <person name="Lyons J.B."/>
            <person name="Oniyinde I.O."/>
            <person name="Okereke N.R."/>
            <person name="Kolade O."/>
            <person name="Nnabue I."/>
            <person name="Nwadili C.O."/>
            <person name="Hribova E."/>
            <person name="Parker M."/>
            <person name="Nwogha J."/>
            <person name="Shu S."/>
            <person name="Carlson J."/>
            <person name="Kariba R."/>
            <person name="Muthemba S."/>
            <person name="Knop K."/>
            <person name="Barton G.J."/>
            <person name="Sherwood A.V."/>
            <person name="Lopez-Montes A."/>
            <person name="Asiedu R."/>
            <person name="Jamnadass R."/>
            <person name="Muchugi A."/>
            <person name="Goodstein D."/>
            <person name="Egesi C.N."/>
            <person name="Featherston J."/>
            <person name="Asfaw A."/>
            <person name="Simpson G.G."/>
            <person name="Dolezel J."/>
            <person name="Hendre P.S."/>
            <person name="Van Deynze A."/>
            <person name="Kumar P.L."/>
            <person name="Obidiegwu J.E."/>
            <person name="Bhattacharjee R."/>
            <person name="Rokhsar D.S."/>
        </authorList>
    </citation>
    <scope>NUCLEOTIDE SEQUENCE [LARGE SCALE GENOMIC DNA]</scope>
    <source>
        <strain evidence="2">cv. TDa95/00328</strain>
    </source>
</reference>
<evidence type="ECO:0000313" key="1">
    <source>
        <dbReference type="EMBL" id="KAH7676516.1"/>
    </source>
</evidence>
<evidence type="ECO:0000313" key="2">
    <source>
        <dbReference type="Proteomes" id="UP000827976"/>
    </source>
</evidence>
<dbReference type="EMBL" id="CM037017">
    <property type="protein sequence ID" value="KAH7676516.1"/>
    <property type="molecule type" value="Genomic_DNA"/>
</dbReference>
<dbReference type="Proteomes" id="UP000827976">
    <property type="component" value="Chromosome 7"/>
</dbReference>
<name>A0ACB7VPX2_DIOAL</name>